<protein>
    <submittedName>
        <fullName evidence="1">Uncharacterized protein</fullName>
    </submittedName>
</protein>
<evidence type="ECO:0000313" key="2">
    <source>
        <dbReference type="Proteomes" id="UP000280819"/>
    </source>
</evidence>
<dbReference type="RefSeq" id="WP_124845726.1">
    <property type="nucleotide sequence ID" value="NZ_RQZG01000018.1"/>
</dbReference>
<gene>
    <name evidence="1" type="ORF">EII34_13700</name>
</gene>
<comment type="caution">
    <text evidence="1">The sequence shown here is derived from an EMBL/GenBank/DDBJ whole genome shotgun (WGS) entry which is preliminary data.</text>
</comment>
<reference evidence="1 2" key="1">
    <citation type="submission" date="2018-11" db="EMBL/GenBank/DDBJ databases">
        <title>Genomes From Bacteria Associated with the Canine Oral Cavity: a Test Case for Automated Genome-Based Taxonomic Assignment.</title>
        <authorList>
            <person name="Coil D.A."/>
            <person name="Jospin G."/>
            <person name="Darling A.E."/>
            <person name="Wallis C."/>
            <person name="Davis I.J."/>
            <person name="Harris S."/>
            <person name="Eisen J.A."/>
            <person name="Holcombe L.J."/>
            <person name="O'Flynn C."/>
        </authorList>
    </citation>
    <scope>NUCLEOTIDE SEQUENCE [LARGE SCALE GENOMIC DNA]</scope>
    <source>
        <strain evidence="1 2">OH887_COT-365</strain>
    </source>
</reference>
<proteinExistence type="predicted"/>
<evidence type="ECO:0000313" key="1">
    <source>
        <dbReference type="EMBL" id="RRD03634.1"/>
    </source>
</evidence>
<organism evidence="1 2">
    <name type="scientific">Arachnia propionica</name>
    <dbReference type="NCBI Taxonomy" id="1750"/>
    <lineage>
        <taxon>Bacteria</taxon>
        <taxon>Bacillati</taxon>
        <taxon>Actinomycetota</taxon>
        <taxon>Actinomycetes</taxon>
        <taxon>Propionibacteriales</taxon>
        <taxon>Propionibacteriaceae</taxon>
        <taxon>Arachnia</taxon>
    </lineage>
</organism>
<dbReference type="EMBL" id="RQZG01000018">
    <property type="protein sequence ID" value="RRD03634.1"/>
    <property type="molecule type" value="Genomic_DNA"/>
</dbReference>
<dbReference type="AlphaFoldDB" id="A0A3P1T2P1"/>
<dbReference type="Proteomes" id="UP000280819">
    <property type="component" value="Unassembled WGS sequence"/>
</dbReference>
<accession>A0A3P1T2P1</accession>
<name>A0A3P1T2P1_9ACTN</name>
<sequence>MARPSWSSSQFWGPIDHAMVVNHPGSVHLLSARLWELDEARLWGSSTGETIESGVADSMAWGAGRRRASVGC</sequence>